<name>A0A8J2S1F7_9CRUS</name>
<dbReference type="PANTHER" id="PTHR46232">
    <property type="entry name" value="SMARCE1 REGULATOR OF CHROMATIN"/>
    <property type="match status" value="1"/>
</dbReference>
<keyword evidence="1" id="KW-0539">Nucleus</keyword>
<evidence type="ECO:0000313" key="4">
    <source>
        <dbReference type="EMBL" id="CAH0112993.1"/>
    </source>
</evidence>
<dbReference type="Gene3D" id="1.10.30.10">
    <property type="entry name" value="High mobility group box domain"/>
    <property type="match status" value="1"/>
</dbReference>
<dbReference type="CDD" id="cd21983">
    <property type="entry name" value="HMG-box_SMARCE1"/>
    <property type="match status" value="1"/>
</dbReference>
<feature type="DNA-binding region" description="HMG box" evidence="1">
    <location>
        <begin position="65"/>
        <end position="133"/>
    </location>
</feature>
<comment type="caution">
    <text evidence="4">The sequence shown here is derived from an EMBL/GenBank/DDBJ whole genome shotgun (WGS) entry which is preliminary data.</text>
</comment>
<proteinExistence type="predicted"/>
<feature type="compositionally biased region" description="Polar residues" evidence="2">
    <location>
        <begin position="16"/>
        <end position="25"/>
    </location>
</feature>
<dbReference type="GO" id="GO:0016922">
    <property type="term" value="F:nuclear receptor binding"/>
    <property type="evidence" value="ECO:0007669"/>
    <property type="project" value="TreeGrafter"/>
</dbReference>
<dbReference type="Proteomes" id="UP000789390">
    <property type="component" value="Unassembled WGS sequence"/>
</dbReference>
<feature type="region of interest" description="Disordered" evidence="2">
    <location>
        <begin position="13"/>
        <end position="38"/>
    </location>
</feature>
<keyword evidence="5" id="KW-1185">Reference proteome</keyword>
<protein>
    <recommendedName>
        <fullName evidence="3">HMG box domain-containing protein</fullName>
    </recommendedName>
</protein>
<keyword evidence="1" id="KW-0238">DNA-binding</keyword>
<evidence type="ECO:0000313" key="5">
    <source>
        <dbReference type="Proteomes" id="UP000789390"/>
    </source>
</evidence>
<dbReference type="SMART" id="SM00398">
    <property type="entry name" value="HMG"/>
    <property type="match status" value="1"/>
</dbReference>
<organism evidence="4 5">
    <name type="scientific">Daphnia galeata</name>
    <dbReference type="NCBI Taxonomy" id="27404"/>
    <lineage>
        <taxon>Eukaryota</taxon>
        <taxon>Metazoa</taxon>
        <taxon>Ecdysozoa</taxon>
        <taxon>Arthropoda</taxon>
        <taxon>Crustacea</taxon>
        <taxon>Branchiopoda</taxon>
        <taxon>Diplostraca</taxon>
        <taxon>Cladocera</taxon>
        <taxon>Anomopoda</taxon>
        <taxon>Daphniidae</taxon>
        <taxon>Daphnia</taxon>
    </lineage>
</organism>
<dbReference type="OrthoDB" id="30931at2759"/>
<evidence type="ECO:0000256" key="1">
    <source>
        <dbReference type="PROSITE-ProRule" id="PRU00267"/>
    </source>
</evidence>
<reference evidence="4" key="1">
    <citation type="submission" date="2021-11" db="EMBL/GenBank/DDBJ databases">
        <authorList>
            <person name="Schell T."/>
        </authorList>
    </citation>
    <scope>NUCLEOTIDE SEQUENCE</scope>
    <source>
        <strain evidence="4">M5</strain>
    </source>
</reference>
<dbReference type="GO" id="GO:0031492">
    <property type="term" value="F:nucleosomal DNA binding"/>
    <property type="evidence" value="ECO:0007669"/>
    <property type="project" value="TreeGrafter"/>
</dbReference>
<evidence type="ECO:0000256" key="2">
    <source>
        <dbReference type="SAM" id="MobiDB-lite"/>
    </source>
</evidence>
<dbReference type="GO" id="GO:0016514">
    <property type="term" value="C:SWI/SNF complex"/>
    <property type="evidence" value="ECO:0007669"/>
    <property type="project" value="TreeGrafter"/>
</dbReference>
<dbReference type="SUPFAM" id="SSF47095">
    <property type="entry name" value="HMG-box"/>
    <property type="match status" value="1"/>
</dbReference>
<dbReference type="InterPro" id="IPR009071">
    <property type="entry name" value="HMG_box_dom"/>
</dbReference>
<evidence type="ECO:0000259" key="3">
    <source>
        <dbReference type="PROSITE" id="PS50118"/>
    </source>
</evidence>
<dbReference type="Pfam" id="PF00505">
    <property type="entry name" value="HMG_box"/>
    <property type="match status" value="1"/>
</dbReference>
<dbReference type="AlphaFoldDB" id="A0A8J2S1F7"/>
<feature type="domain" description="HMG box" evidence="3">
    <location>
        <begin position="65"/>
        <end position="133"/>
    </location>
</feature>
<dbReference type="InterPro" id="IPR036910">
    <property type="entry name" value="HMG_box_dom_sf"/>
</dbReference>
<dbReference type="GO" id="GO:0045892">
    <property type="term" value="P:negative regulation of DNA-templated transcription"/>
    <property type="evidence" value="ECO:0007669"/>
    <property type="project" value="TreeGrafter"/>
</dbReference>
<gene>
    <name evidence="4" type="ORF">DGAL_LOCUS16794</name>
</gene>
<dbReference type="PANTHER" id="PTHR46232:SF1">
    <property type="entry name" value="SWI_SNF-RELATED MATRIX-ASSOCIATED ACTIN-DEPENDENT REGULATOR OF CHROMATIN SUBFAMILY E MEMBER 1"/>
    <property type="match status" value="1"/>
</dbReference>
<dbReference type="EMBL" id="CAKKLH010000335">
    <property type="protein sequence ID" value="CAH0112993.1"/>
    <property type="molecule type" value="Genomic_DNA"/>
</dbReference>
<dbReference type="PROSITE" id="PS50118">
    <property type="entry name" value="HMG_BOX_2"/>
    <property type="match status" value="1"/>
</dbReference>
<sequence length="363" mass="41041">MFVNYLFSLLSHSERPSTSSDSQGISKDASEQNPFVVKPHGHPQFSPIKLGTEFAVGGTNPVKAPEKPWMPYMRYSRKVWDKVKAANQELKLREIDKIVYQMWQDLPNGDKEEFIEEYKTEKIEYERTLKAYQATLAAAMSGVSIPPLQTSPVVALPVAPRVVEYAPAVVEVTPIIEAASFAEPPSVIQLAVEAASFVEADASPLAEELNVNVTAELEREFAACAGIFPFPGPYPDTSDDWLRDVRNKIMFNKVHQEGSALISALDRNYFTQDEQPYRVTKVPIVSDANNYYKIVVKKILEERGKFWVKLELIRPVMIYIEPEPDAFAAVILEANTEFPINLIRRAFLIIMTECNYVRLSLNY</sequence>
<accession>A0A8J2S1F7</accession>